<accession>A0A9Y1BJK4</accession>
<dbReference type="Pfam" id="PF01985">
    <property type="entry name" value="CRS1_YhbY"/>
    <property type="match status" value="1"/>
</dbReference>
<dbReference type="EMBL" id="CP084166">
    <property type="protein sequence ID" value="UJG39977.1"/>
    <property type="molecule type" value="Genomic_DNA"/>
</dbReference>
<keyword evidence="1 2" id="KW-0694">RNA-binding</keyword>
<evidence type="ECO:0000256" key="1">
    <source>
        <dbReference type="ARBA" id="ARBA00022884"/>
    </source>
</evidence>
<dbReference type="PROSITE" id="PS51295">
    <property type="entry name" value="CRM"/>
    <property type="match status" value="1"/>
</dbReference>
<name>A0A9Y1BJK4_9ARCH</name>
<gene>
    <name evidence="4" type="ORF">K9W45_08985</name>
</gene>
<dbReference type="PANTHER" id="PTHR40065:SF3">
    <property type="entry name" value="RNA-BINDING PROTEIN YHBY"/>
    <property type="match status" value="1"/>
</dbReference>
<dbReference type="Proteomes" id="UP001201020">
    <property type="component" value="Chromosome"/>
</dbReference>
<proteinExistence type="predicted"/>
<dbReference type="InterPro" id="IPR001890">
    <property type="entry name" value="RNA-binding_CRM"/>
</dbReference>
<dbReference type="InterPro" id="IPR035920">
    <property type="entry name" value="YhbY-like_sf"/>
</dbReference>
<dbReference type="AlphaFoldDB" id="A0A9Y1BJK4"/>
<evidence type="ECO:0000313" key="4">
    <source>
        <dbReference type="EMBL" id="UJG39977.1"/>
    </source>
</evidence>
<reference evidence="4" key="1">
    <citation type="journal article" date="2022" name="Nat. Microbiol.">
        <title>Unique mobile elements and scalable gene flow at the prokaryote-eukaryote boundary revealed by circularized Asgard archaea genomes.</title>
        <authorList>
            <person name="Wu F."/>
            <person name="Speth D.R."/>
            <person name="Philosof A."/>
            <person name="Cremiere A."/>
            <person name="Narayanan A."/>
            <person name="Barco R.A."/>
            <person name="Connon S.A."/>
            <person name="Amend J.P."/>
            <person name="Antoshechkin I.A."/>
            <person name="Orphan V.J."/>
        </authorList>
    </citation>
    <scope>NUCLEOTIDE SEQUENCE</scope>
    <source>
        <strain evidence="4">PM71</strain>
    </source>
</reference>
<dbReference type="GO" id="GO:0003723">
    <property type="term" value="F:RNA binding"/>
    <property type="evidence" value="ECO:0007669"/>
    <property type="project" value="UniProtKB-UniRule"/>
</dbReference>
<sequence length="81" mass="9144">MKELLSRVKQEPAKLRIGKKGVTEAIIDEVENLLKRDSAVKIKCLKIIPNESIEPIAKNIAKLTHSKLVEIRGKTFILLKI</sequence>
<dbReference type="SUPFAM" id="SSF75471">
    <property type="entry name" value="YhbY-like"/>
    <property type="match status" value="1"/>
</dbReference>
<dbReference type="Gene3D" id="3.30.110.60">
    <property type="entry name" value="YhbY-like"/>
    <property type="match status" value="1"/>
</dbReference>
<dbReference type="SMART" id="SM01103">
    <property type="entry name" value="CRS1_YhbY"/>
    <property type="match status" value="1"/>
</dbReference>
<evidence type="ECO:0000259" key="3">
    <source>
        <dbReference type="PROSITE" id="PS51295"/>
    </source>
</evidence>
<protein>
    <submittedName>
        <fullName evidence="4">YhbY family RNA-binding protein</fullName>
    </submittedName>
</protein>
<evidence type="ECO:0000256" key="2">
    <source>
        <dbReference type="PROSITE-ProRule" id="PRU00626"/>
    </source>
</evidence>
<dbReference type="PANTHER" id="PTHR40065">
    <property type="entry name" value="RNA-BINDING PROTEIN YHBY"/>
    <property type="match status" value="1"/>
</dbReference>
<organism evidence="4">
    <name type="scientific">Candidatus Heimdallarchaeum aukensis</name>
    <dbReference type="NCBI Taxonomy" id="2876573"/>
    <lineage>
        <taxon>Archaea</taxon>
        <taxon>Promethearchaeati</taxon>
        <taxon>Candidatus Heimdallarchaeota</taxon>
        <taxon>Candidatus Heimdallarchaeia (ex Rinke et al. 2021) (nom. nud.)</taxon>
        <taxon>Candidatus Heimdallarchaeales</taxon>
        <taxon>Candidatus Heimdallarchaeaceae</taxon>
        <taxon>Candidatus Heimdallarchaeum</taxon>
    </lineage>
</organism>
<dbReference type="InterPro" id="IPR051925">
    <property type="entry name" value="RNA-binding_domain"/>
</dbReference>
<feature type="domain" description="CRM" evidence="3">
    <location>
        <begin position="1"/>
        <end position="81"/>
    </location>
</feature>